<keyword evidence="6" id="KW-1185">Reference proteome</keyword>
<dbReference type="GO" id="GO:0097367">
    <property type="term" value="F:carbohydrate derivative binding"/>
    <property type="evidence" value="ECO:0007669"/>
    <property type="project" value="InterPro"/>
</dbReference>
<dbReference type="InterPro" id="IPR047640">
    <property type="entry name" value="RpiR-like"/>
</dbReference>
<evidence type="ECO:0000256" key="3">
    <source>
        <dbReference type="ARBA" id="ARBA00023152"/>
    </source>
</evidence>
<dbReference type="InterPro" id="IPR009057">
    <property type="entry name" value="Homeodomain-like_sf"/>
</dbReference>
<evidence type="ECO:0000256" key="4">
    <source>
        <dbReference type="ARBA" id="ARBA00023163"/>
    </source>
</evidence>
<evidence type="ECO:0000256" key="1">
    <source>
        <dbReference type="ARBA" id="ARBA00023015"/>
    </source>
</evidence>
<dbReference type="PANTHER" id="PTHR30514">
    <property type="entry name" value="GLUCOKINASE"/>
    <property type="match status" value="1"/>
</dbReference>
<keyword evidence="1" id="KW-0805">Transcription regulation</keyword>
<dbReference type="Gene3D" id="1.10.10.10">
    <property type="entry name" value="Winged helix-like DNA-binding domain superfamily/Winged helix DNA-binding domain"/>
    <property type="match status" value="1"/>
</dbReference>
<comment type="caution">
    <text evidence="5">The sequence shown here is derived from an EMBL/GenBank/DDBJ whole genome shotgun (WGS) entry which is preliminary data.</text>
</comment>
<keyword evidence="3" id="KW-0324">Glycolysis</keyword>
<proteinExistence type="predicted"/>
<dbReference type="PANTHER" id="PTHR30514:SF1">
    <property type="entry name" value="HTH-TYPE TRANSCRIPTIONAL REGULATOR HEXR-RELATED"/>
    <property type="match status" value="1"/>
</dbReference>
<dbReference type="GO" id="GO:0003677">
    <property type="term" value="F:DNA binding"/>
    <property type="evidence" value="ECO:0007669"/>
    <property type="project" value="UniProtKB-KW"/>
</dbReference>
<dbReference type="InterPro" id="IPR035472">
    <property type="entry name" value="RpiR-like_SIS"/>
</dbReference>
<reference evidence="5 6" key="1">
    <citation type="submission" date="2014-03" db="EMBL/GenBank/DDBJ databases">
        <title>The genomes of two eusocial bee gut symbionts.</title>
        <authorList>
            <person name="Kwong W.K."/>
            <person name="Engel P."/>
            <person name="Koch H."/>
            <person name="Moran N.A."/>
        </authorList>
    </citation>
    <scope>NUCLEOTIDE SEQUENCE [LARGE SCALE GENOMIC DNA]</scope>
    <source>
        <strain evidence="6">wkB29</strain>
    </source>
</reference>
<dbReference type="SUPFAM" id="SSF53697">
    <property type="entry name" value="SIS domain"/>
    <property type="match status" value="1"/>
</dbReference>
<dbReference type="SUPFAM" id="SSF46689">
    <property type="entry name" value="Homeodomain-like"/>
    <property type="match status" value="1"/>
</dbReference>
<dbReference type="Gene3D" id="3.40.50.10490">
    <property type="entry name" value="Glucose-6-phosphate isomerase like protein, domain 1"/>
    <property type="match status" value="1"/>
</dbReference>
<dbReference type="PROSITE" id="PS51464">
    <property type="entry name" value="SIS"/>
    <property type="match status" value="1"/>
</dbReference>
<dbReference type="InterPro" id="IPR036388">
    <property type="entry name" value="WH-like_DNA-bd_sf"/>
</dbReference>
<organism evidence="5 6">
    <name type="scientific">Snodgrassella communis</name>
    <dbReference type="NCBI Taxonomy" id="2946699"/>
    <lineage>
        <taxon>Bacteria</taxon>
        <taxon>Pseudomonadati</taxon>
        <taxon>Pseudomonadota</taxon>
        <taxon>Betaproteobacteria</taxon>
        <taxon>Neisseriales</taxon>
        <taxon>Neisseriaceae</taxon>
        <taxon>Snodgrassella</taxon>
    </lineage>
</organism>
<gene>
    <name evidence="5" type="ORF">SALWKB29_1437</name>
</gene>
<dbReference type="InterPro" id="IPR001347">
    <property type="entry name" value="SIS_dom"/>
</dbReference>
<evidence type="ECO:0000313" key="6">
    <source>
        <dbReference type="Proteomes" id="UP000027170"/>
    </source>
</evidence>
<keyword evidence="4" id="KW-0804">Transcription</keyword>
<dbReference type="InterPro" id="IPR000281">
    <property type="entry name" value="HTH_RpiR"/>
</dbReference>
<dbReference type="GO" id="GO:0003700">
    <property type="term" value="F:DNA-binding transcription factor activity"/>
    <property type="evidence" value="ECO:0007669"/>
    <property type="project" value="InterPro"/>
</dbReference>
<dbReference type="InterPro" id="IPR046348">
    <property type="entry name" value="SIS_dom_sf"/>
</dbReference>
<name>A0A066TM89_9NEIS</name>
<dbReference type="OrthoDB" id="257751at2"/>
<dbReference type="AlphaFoldDB" id="A0A066TM89"/>
<accession>A0A066TM89</accession>
<dbReference type="Pfam" id="PF01380">
    <property type="entry name" value="SIS"/>
    <property type="match status" value="1"/>
</dbReference>
<dbReference type="EMBL" id="JFZV01000006">
    <property type="protein sequence ID" value="KDN14647.1"/>
    <property type="molecule type" value="Genomic_DNA"/>
</dbReference>
<evidence type="ECO:0000313" key="5">
    <source>
        <dbReference type="EMBL" id="KDN14647.1"/>
    </source>
</evidence>
<dbReference type="Proteomes" id="UP000027170">
    <property type="component" value="Unassembled WGS sequence"/>
</dbReference>
<dbReference type="Pfam" id="PF01418">
    <property type="entry name" value="HTH_6"/>
    <property type="match status" value="1"/>
</dbReference>
<dbReference type="eggNOG" id="COG1737">
    <property type="taxonomic scope" value="Bacteria"/>
</dbReference>
<protein>
    <submittedName>
        <fullName evidence="5">Phosphogluconate repressor HexR, RpiR family</fullName>
    </submittedName>
</protein>
<dbReference type="PROSITE" id="PS51071">
    <property type="entry name" value="HTH_RPIR"/>
    <property type="match status" value="1"/>
</dbReference>
<dbReference type="RefSeq" id="WP_037407441.1">
    <property type="nucleotide sequence ID" value="NZ_JFZV01000006.1"/>
</dbReference>
<dbReference type="CDD" id="cd05013">
    <property type="entry name" value="SIS_RpiR"/>
    <property type="match status" value="1"/>
</dbReference>
<sequence length="279" mass="29950">MLARISQKLPELSSAERRVAECVLAQSKWFVQAAVANIAQEACVSQPTVIRFCRSMGFSGLSEFKLNLSASIGHDGMPYVHEELNSTDSMQDVLNKVIANTAATVLGSRNSLNAADLDTAVKLMAKARRIEFYGAGNSGIVAMDAQHKLFRFGLSTVAYTDSHVQLMAAAVLSPQDVLVVISHSGSSRDLLDAIKIAKGNGAKIIGLTRADSPVAQACDCVISVITPEDSKKYTPMISRLLQLMVIDMLTIGLALHLGENVSEMLAKTKAGVKLKFLQN</sequence>
<keyword evidence="2" id="KW-0238">DNA-binding</keyword>
<evidence type="ECO:0000256" key="2">
    <source>
        <dbReference type="ARBA" id="ARBA00023125"/>
    </source>
</evidence>
<dbReference type="GO" id="GO:0006096">
    <property type="term" value="P:glycolytic process"/>
    <property type="evidence" value="ECO:0007669"/>
    <property type="project" value="UniProtKB-KW"/>
</dbReference>